<evidence type="ECO:0000256" key="2">
    <source>
        <dbReference type="ARBA" id="ARBA00022884"/>
    </source>
</evidence>
<dbReference type="GO" id="GO:0003723">
    <property type="term" value="F:RNA binding"/>
    <property type="evidence" value="ECO:0007669"/>
    <property type="project" value="UniProtKB-UniRule"/>
</dbReference>
<dbReference type="GO" id="GO:0070929">
    <property type="term" value="P:trans-translation"/>
    <property type="evidence" value="ECO:0007669"/>
    <property type="project" value="UniProtKB-UniRule"/>
</dbReference>
<comment type="similarity">
    <text evidence="3">Belongs to the SmpB family.</text>
</comment>
<dbReference type="SUPFAM" id="SSF74982">
    <property type="entry name" value="Small protein B (SmpB)"/>
    <property type="match status" value="1"/>
</dbReference>
<dbReference type="EMBL" id="MGBG01000016">
    <property type="protein sequence ID" value="OGK64710.1"/>
    <property type="molecule type" value="Genomic_DNA"/>
</dbReference>
<dbReference type="InterPro" id="IPR020081">
    <property type="entry name" value="SsrA-bd_prot_CS"/>
</dbReference>
<keyword evidence="2 3" id="KW-0694">RNA-binding</keyword>
<dbReference type="NCBIfam" id="TIGR00086">
    <property type="entry name" value="smpB"/>
    <property type="match status" value="1"/>
</dbReference>
<dbReference type="CDD" id="cd09294">
    <property type="entry name" value="SmpB"/>
    <property type="match status" value="1"/>
</dbReference>
<organism evidence="4 5">
    <name type="scientific">Candidatus Roizmanbacteria bacterium RIFOXYA1_FULL_41_12</name>
    <dbReference type="NCBI Taxonomy" id="1802082"/>
    <lineage>
        <taxon>Bacteria</taxon>
        <taxon>Candidatus Roizmaniibacteriota</taxon>
    </lineage>
</organism>
<dbReference type="PROSITE" id="PS01317">
    <property type="entry name" value="SSRP"/>
    <property type="match status" value="1"/>
</dbReference>
<gene>
    <name evidence="3" type="primary">smpB</name>
    <name evidence="4" type="ORF">A2209_03450</name>
</gene>
<dbReference type="AlphaFoldDB" id="A0A1F7KA47"/>
<evidence type="ECO:0000313" key="5">
    <source>
        <dbReference type="Proteomes" id="UP000178450"/>
    </source>
</evidence>
<evidence type="ECO:0000313" key="4">
    <source>
        <dbReference type="EMBL" id="OGK64710.1"/>
    </source>
</evidence>
<dbReference type="Pfam" id="PF01668">
    <property type="entry name" value="SmpB"/>
    <property type="match status" value="1"/>
</dbReference>
<proteinExistence type="inferred from homology"/>
<accession>A0A1F7KA47</accession>
<dbReference type="PANTHER" id="PTHR30308:SF2">
    <property type="entry name" value="SSRA-BINDING PROTEIN"/>
    <property type="match status" value="1"/>
</dbReference>
<comment type="subcellular location">
    <subcellularLocation>
        <location evidence="3">Cytoplasm</location>
    </subcellularLocation>
    <text evidence="3">The tmRNA-SmpB complex associates with stalled 70S ribosomes.</text>
</comment>
<dbReference type="Proteomes" id="UP000178450">
    <property type="component" value="Unassembled WGS sequence"/>
</dbReference>
<evidence type="ECO:0000256" key="1">
    <source>
        <dbReference type="ARBA" id="ARBA00022490"/>
    </source>
</evidence>
<protein>
    <recommendedName>
        <fullName evidence="3">SsrA-binding protein</fullName>
    </recommendedName>
    <alternativeName>
        <fullName evidence="3">Small protein B</fullName>
    </alternativeName>
</protein>
<dbReference type="Gene3D" id="2.40.280.10">
    <property type="match status" value="1"/>
</dbReference>
<sequence>MQPIVNKKAYREYEILHKYEAGIKLTGPEVKAVKNGRLNFEGSYVKLIGNELFLVNADIPLYRFSHVEGYEPNRSRKLLMHRTEITKLQSKIKERPGLTIVALKCYNIKGFLKLEIALSKGRKKHELKSVEKNRELKRRDKEMAKEFLKH</sequence>
<dbReference type="NCBIfam" id="NF003843">
    <property type="entry name" value="PRK05422.1"/>
    <property type="match status" value="1"/>
</dbReference>
<dbReference type="GO" id="GO:0005829">
    <property type="term" value="C:cytosol"/>
    <property type="evidence" value="ECO:0007669"/>
    <property type="project" value="TreeGrafter"/>
</dbReference>
<dbReference type="GO" id="GO:0070930">
    <property type="term" value="P:trans-translation-dependent protein tagging"/>
    <property type="evidence" value="ECO:0007669"/>
    <property type="project" value="TreeGrafter"/>
</dbReference>
<evidence type="ECO:0000256" key="3">
    <source>
        <dbReference type="HAMAP-Rule" id="MF_00023"/>
    </source>
</evidence>
<dbReference type="InterPro" id="IPR023620">
    <property type="entry name" value="SmpB"/>
</dbReference>
<comment type="caution">
    <text evidence="4">The sequence shown here is derived from an EMBL/GenBank/DDBJ whole genome shotgun (WGS) entry which is preliminary data.</text>
</comment>
<comment type="function">
    <text evidence="3">Required for rescue of stalled ribosomes mediated by trans-translation. Binds to transfer-messenger RNA (tmRNA), required for stable association of tmRNA with ribosomes. tmRNA and SmpB together mimic tRNA shape, replacing the anticodon stem-loop with SmpB. tmRNA is encoded by the ssrA gene; the 2 termini fold to resemble tRNA(Ala) and it encodes a 'tag peptide', a short internal open reading frame. During trans-translation Ala-aminoacylated tmRNA acts like a tRNA, entering the A-site of stalled ribosomes, displacing the stalled mRNA. The ribosome then switches to translate the ORF on the tmRNA; the nascent peptide is terminated with the 'tag peptide' encoded by the tmRNA and targeted for degradation. The ribosome is freed to recommence translation, which seems to be the essential function of trans-translation.</text>
</comment>
<dbReference type="HAMAP" id="MF_00023">
    <property type="entry name" value="SmpB"/>
    <property type="match status" value="1"/>
</dbReference>
<keyword evidence="1 3" id="KW-0963">Cytoplasm</keyword>
<dbReference type="PANTHER" id="PTHR30308">
    <property type="entry name" value="TMRNA-BINDING COMPONENT OF TRANS-TRANSLATION TAGGING COMPLEX"/>
    <property type="match status" value="1"/>
</dbReference>
<reference evidence="4 5" key="1">
    <citation type="journal article" date="2016" name="Nat. Commun.">
        <title>Thousands of microbial genomes shed light on interconnected biogeochemical processes in an aquifer system.</title>
        <authorList>
            <person name="Anantharaman K."/>
            <person name="Brown C.T."/>
            <person name="Hug L.A."/>
            <person name="Sharon I."/>
            <person name="Castelle C.J."/>
            <person name="Probst A.J."/>
            <person name="Thomas B.C."/>
            <person name="Singh A."/>
            <person name="Wilkins M.J."/>
            <person name="Karaoz U."/>
            <person name="Brodie E.L."/>
            <person name="Williams K.H."/>
            <person name="Hubbard S.S."/>
            <person name="Banfield J.F."/>
        </authorList>
    </citation>
    <scope>NUCLEOTIDE SEQUENCE [LARGE SCALE GENOMIC DNA]</scope>
</reference>
<name>A0A1F7KA47_9BACT</name>
<dbReference type="InterPro" id="IPR000037">
    <property type="entry name" value="SsrA-bd_prot"/>
</dbReference>